<protein>
    <submittedName>
        <fullName evidence="2">Glyco_hydro_65N domain-containing protein</fullName>
    </submittedName>
</protein>
<dbReference type="AlphaFoldDB" id="A0A1I8BDM4"/>
<dbReference type="WBParaSite" id="MhA1_Contig208.frz3.gene10">
    <property type="protein sequence ID" value="MhA1_Contig208.frz3.gene10"/>
    <property type="gene ID" value="MhA1_Contig208.frz3.gene10"/>
</dbReference>
<reference evidence="2" key="1">
    <citation type="submission" date="2016-11" db="UniProtKB">
        <authorList>
            <consortium name="WormBaseParasite"/>
        </authorList>
    </citation>
    <scope>IDENTIFICATION</scope>
</reference>
<name>A0A1I8BDM4_MELHA</name>
<evidence type="ECO:0000313" key="2">
    <source>
        <dbReference type="WBParaSite" id="MhA1_Contig208.frz3.gene10"/>
    </source>
</evidence>
<evidence type="ECO:0000313" key="1">
    <source>
        <dbReference type="Proteomes" id="UP000095281"/>
    </source>
</evidence>
<organism evidence="1 2">
    <name type="scientific">Meloidogyne hapla</name>
    <name type="common">Root-knot nematode worm</name>
    <dbReference type="NCBI Taxonomy" id="6305"/>
    <lineage>
        <taxon>Eukaryota</taxon>
        <taxon>Metazoa</taxon>
        <taxon>Ecdysozoa</taxon>
        <taxon>Nematoda</taxon>
        <taxon>Chromadorea</taxon>
        <taxon>Rhabditida</taxon>
        <taxon>Tylenchina</taxon>
        <taxon>Tylenchomorpha</taxon>
        <taxon>Tylenchoidea</taxon>
        <taxon>Meloidogynidae</taxon>
        <taxon>Meloidogyninae</taxon>
        <taxon>Meloidogyne</taxon>
    </lineage>
</organism>
<accession>A0A1I8BDM4</accession>
<sequence>MQIAPHNSVTDYNSLPQSWPGVFGVYEVNIGNIQLEAKMVENGNAVYTEAVYRNGFL</sequence>
<proteinExistence type="predicted"/>
<keyword evidence="1" id="KW-1185">Reference proteome</keyword>
<dbReference type="Proteomes" id="UP000095281">
    <property type="component" value="Unplaced"/>
</dbReference>